<organism evidence="1">
    <name type="scientific">Eucalyptus grandis</name>
    <name type="common">Flooded gum</name>
    <dbReference type="NCBI Taxonomy" id="71139"/>
    <lineage>
        <taxon>Eukaryota</taxon>
        <taxon>Viridiplantae</taxon>
        <taxon>Streptophyta</taxon>
        <taxon>Embryophyta</taxon>
        <taxon>Tracheophyta</taxon>
        <taxon>Spermatophyta</taxon>
        <taxon>Magnoliopsida</taxon>
        <taxon>eudicotyledons</taxon>
        <taxon>Gunneridae</taxon>
        <taxon>Pentapetalae</taxon>
        <taxon>rosids</taxon>
        <taxon>malvids</taxon>
        <taxon>Myrtales</taxon>
        <taxon>Myrtaceae</taxon>
        <taxon>Myrtoideae</taxon>
        <taxon>Eucalypteae</taxon>
        <taxon>Eucalyptus</taxon>
    </lineage>
</organism>
<accession>A0A059DAE1</accession>
<gene>
    <name evidence="1" type="ORF">EUGRSUZ_B03861</name>
</gene>
<name>A0A059DAE1_EUCGR</name>
<dbReference type="InParanoid" id="A0A059DAE1"/>
<proteinExistence type="predicted"/>
<evidence type="ECO:0000313" key="1">
    <source>
        <dbReference type="EMBL" id="KCW87381.1"/>
    </source>
</evidence>
<dbReference type="AlphaFoldDB" id="A0A059DAE1"/>
<reference evidence="1" key="1">
    <citation type="submission" date="2013-07" db="EMBL/GenBank/DDBJ databases">
        <title>The genome of Eucalyptus grandis.</title>
        <authorList>
            <person name="Schmutz J."/>
            <person name="Hayes R."/>
            <person name="Myburg A."/>
            <person name="Tuskan G."/>
            <person name="Grattapaglia D."/>
            <person name="Rokhsar D.S."/>
        </authorList>
    </citation>
    <scope>NUCLEOTIDE SEQUENCE</scope>
    <source>
        <tissue evidence="1">Leaf extractions</tissue>
    </source>
</reference>
<dbReference type="EMBL" id="KK198754">
    <property type="protein sequence ID" value="KCW87381.1"/>
    <property type="molecule type" value="Genomic_DNA"/>
</dbReference>
<sequence>MNIFSNCSLDTEYRGSETLSFHRCCSFHFSSHGGRDWRTISRATFLWRRGLQCLVCPSKNTYHHYHRNRPQHRWKQKEWPLGNLPA</sequence>
<dbReference type="Gramene" id="KCW87381">
    <property type="protein sequence ID" value="KCW87381"/>
    <property type="gene ID" value="EUGRSUZ_B03861"/>
</dbReference>
<protein>
    <submittedName>
        <fullName evidence="1">Uncharacterized protein</fullName>
    </submittedName>
</protein>